<organism evidence="2 3">
    <name type="scientific">Vespula squamosa</name>
    <name type="common">Southern yellow jacket</name>
    <name type="synonym">Wasp</name>
    <dbReference type="NCBI Taxonomy" id="30214"/>
    <lineage>
        <taxon>Eukaryota</taxon>
        <taxon>Metazoa</taxon>
        <taxon>Ecdysozoa</taxon>
        <taxon>Arthropoda</taxon>
        <taxon>Hexapoda</taxon>
        <taxon>Insecta</taxon>
        <taxon>Pterygota</taxon>
        <taxon>Neoptera</taxon>
        <taxon>Endopterygota</taxon>
        <taxon>Hymenoptera</taxon>
        <taxon>Apocrita</taxon>
        <taxon>Aculeata</taxon>
        <taxon>Vespoidea</taxon>
        <taxon>Vespidae</taxon>
        <taxon>Vespinae</taxon>
        <taxon>Vespula</taxon>
    </lineage>
</organism>
<dbReference type="AlphaFoldDB" id="A0ABD2A5M1"/>
<feature type="compositionally biased region" description="Acidic residues" evidence="1">
    <location>
        <begin position="125"/>
        <end position="171"/>
    </location>
</feature>
<feature type="compositionally biased region" description="Basic and acidic residues" evidence="1">
    <location>
        <begin position="196"/>
        <end position="206"/>
    </location>
</feature>
<dbReference type="Proteomes" id="UP001607302">
    <property type="component" value="Unassembled WGS sequence"/>
</dbReference>
<keyword evidence="3" id="KW-1185">Reference proteome</keyword>
<dbReference type="EMBL" id="JAUDFV010000154">
    <property type="protein sequence ID" value="KAL2715886.1"/>
    <property type="molecule type" value="Genomic_DNA"/>
</dbReference>
<feature type="region of interest" description="Disordered" evidence="1">
    <location>
        <begin position="102"/>
        <end position="206"/>
    </location>
</feature>
<gene>
    <name evidence="2" type="ORF">V1478_013562</name>
</gene>
<evidence type="ECO:0000256" key="1">
    <source>
        <dbReference type="SAM" id="MobiDB-lite"/>
    </source>
</evidence>
<proteinExistence type="predicted"/>
<comment type="caution">
    <text evidence="2">The sequence shown here is derived from an EMBL/GenBank/DDBJ whole genome shotgun (WGS) entry which is preliminary data.</text>
</comment>
<name>A0ABD2A5M1_VESSQ</name>
<feature type="compositionally biased region" description="Basic residues" evidence="1">
    <location>
        <begin position="185"/>
        <end position="195"/>
    </location>
</feature>
<evidence type="ECO:0000313" key="2">
    <source>
        <dbReference type="EMBL" id="KAL2715886.1"/>
    </source>
</evidence>
<sequence length="287" mass="34276">MTIRLSENFASGPFRDTSRVVAQSETPRESQRRKGVIVRTRIRGVTRAAFGPEHRFAIRPLTWTNKCLKNILYFIVKSMSSKTIMLLLEEFEGIFGLRLMEEPSGNPFERETQIPTEQKEAKENEENEEENKEEESNEKENKEEEENDEENKEEESNEKENKEEEENDEENESKNKNEEEETKIKTKKKKKKKKKIRDEKGKEFPEISSKREESTIELTVSTKLAQRDVITSMLLVRMRRKEEERRKLLNHDFVSTLEWKRESIVIAFERFTSWALTYLPTYRRKKW</sequence>
<reference evidence="2 3" key="1">
    <citation type="journal article" date="2024" name="Ann. Entomol. Soc. Am.">
        <title>Genomic analyses of the southern and eastern yellowjacket wasps (Hymenoptera: Vespidae) reveal evolutionary signatures of social life.</title>
        <authorList>
            <person name="Catto M.A."/>
            <person name="Caine P.B."/>
            <person name="Orr S.E."/>
            <person name="Hunt B.G."/>
            <person name="Goodisman M.A.D."/>
        </authorList>
    </citation>
    <scope>NUCLEOTIDE SEQUENCE [LARGE SCALE GENOMIC DNA]</scope>
    <source>
        <strain evidence="2">233</strain>
        <tissue evidence="2">Head and thorax</tissue>
    </source>
</reference>
<evidence type="ECO:0000313" key="3">
    <source>
        <dbReference type="Proteomes" id="UP001607302"/>
    </source>
</evidence>
<protein>
    <submittedName>
        <fullName evidence="2">Uncharacterized protein</fullName>
    </submittedName>
</protein>
<accession>A0ABD2A5M1</accession>
<feature type="compositionally biased region" description="Basic and acidic residues" evidence="1">
    <location>
        <begin position="108"/>
        <end position="124"/>
    </location>
</feature>